<reference evidence="2" key="1">
    <citation type="journal article" date="2020" name="Mol. Plant Microbe Interact.">
        <title>Genome Sequence of the Biocontrol Agent Coniothyrium minitans strain Conio (IMI 134523).</title>
        <authorList>
            <person name="Patel D."/>
            <person name="Shittu T.A."/>
            <person name="Baroncelli R."/>
            <person name="Muthumeenakshi S."/>
            <person name="Osborne T.H."/>
            <person name="Janganan T.K."/>
            <person name="Sreenivasaprasad S."/>
        </authorList>
    </citation>
    <scope>NUCLEOTIDE SEQUENCE</scope>
    <source>
        <strain evidence="2">Conio</strain>
    </source>
</reference>
<protein>
    <submittedName>
        <fullName evidence="2">Uncharacterized protein</fullName>
    </submittedName>
</protein>
<comment type="caution">
    <text evidence="2">The sequence shown here is derived from an EMBL/GenBank/DDBJ whole genome shotgun (WGS) entry which is preliminary data.</text>
</comment>
<dbReference type="OrthoDB" id="10518046at2759"/>
<evidence type="ECO:0000313" key="2">
    <source>
        <dbReference type="EMBL" id="KAF9730003.1"/>
    </source>
</evidence>
<name>A0A9P6G7N2_9PLEO</name>
<accession>A0A9P6G7N2</accession>
<dbReference type="Proteomes" id="UP000756921">
    <property type="component" value="Unassembled WGS sequence"/>
</dbReference>
<dbReference type="EMBL" id="WJXW01000015">
    <property type="protein sequence ID" value="KAF9730003.1"/>
    <property type="molecule type" value="Genomic_DNA"/>
</dbReference>
<feature type="compositionally biased region" description="Basic and acidic residues" evidence="1">
    <location>
        <begin position="75"/>
        <end position="86"/>
    </location>
</feature>
<evidence type="ECO:0000313" key="3">
    <source>
        <dbReference type="Proteomes" id="UP000756921"/>
    </source>
</evidence>
<evidence type="ECO:0000256" key="1">
    <source>
        <dbReference type="SAM" id="MobiDB-lite"/>
    </source>
</evidence>
<proteinExistence type="predicted"/>
<feature type="compositionally biased region" description="Basic residues" evidence="1">
    <location>
        <begin position="91"/>
        <end position="100"/>
    </location>
</feature>
<organism evidence="2 3">
    <name type="scientific">Paraphaeosphaeria minitans</name>
    <dbReference type="NCBI Taxonomy" id="565426"/>
    <lineage>
        <taxon>Eukaryota</taxon>
        <taxon>Fungi</taxon>
        <taxon>Dikarya</taxon>
        <taxon>Ascomycota</taxon>
        <taxon>Pezizomycotina</taxon>
        <taxon>Dothideomycetes</taxon>
        <taxon>Pleosporomycetidae</taxon>
        <taxon>Pleosporales</taxon>
        <taxon>Massarineae</taxon>
        <taxon>Didymosphaeriaceae</taxon>
        <taxon>Paraphaeosphaeria</taxon>
    </lineage>
</organism>
<keyword evidence="3" id="KW-1185">Reference proteome</keyword>
<dbReference type="AlphaFoldDB" id="A0A9P6G7N2"/>
<feature type="region of interest" description="Disordered" evidence="1">
    <location>
        <begin position="75"/>
        <end position="100"/>
    </location>
</feature>
<sequence length="100" mass="11286">MTSTHLSKSDAEKTKVHLTIASKVCKKQLLVEELNRKLADQDARIGRLQNRLWNMGDWLVSLGYHFEEAGRILKREAGGRKGDEGKQAATGKKRKKTHST</sequence>
<gene>
    <name evidence="2" type="ORF">PMIN01_11936</name>
</gene>